<feature type="domain" description="4Fe-4S ferredoxin-type" evidence="4">
    <location>
        <begin position="181"/>
        <end position="207"/>
    </location>
</feature>
<evidence type="ECO:0000256" key="1">
    <source>
        <dbReference type="ARBA" id="ARBA00022723"/>
    </source>
</evidence>
<dbReference type="Gene3D" id="3.40.50.360">
    <property type="match status" value="1"/>
</dbReference>
<dbReference type="GO" id="GO:0046872">
    <property type="term" value="F:metal ion binding"/>
    <property type="evidence" value="ECO:0007669"/>
    <property type="project" value="UniProtKB-KW"/>
</dbReference>
<keyword evidence="1" id="KW-0479">Metal-binding</keyword>
<dbReference type="NCBIfam" id="NF038196">
    <property type="entry name" value="ferrodoxin_EFR1"/>
    <property type="match status" value="1"/>
</dbReference>
<evidence type="ECO:0000256" key="2">
    <source>
        <dbReference type="ARBA" id="ARBA00023004"/>
    </source>
</evidence>
<reference evidence="5" key="1">
    <citation type="journal article" date="2021" name="PeerJ">
        <title>Extensive microbial diversity within the chicken gut microbiome revealed by metagenomics and culture.</title>
        <authorList>
            <person name="Gilroy R."/>
            <person name="Ravi A."/>
            <person name="Getino M."/>
            <person name="Pursley I."/>
            <person name="Horton D.L."/>
            <person name="Alikhan N.F."/>
            <person name="Baker D."/>
            <person name="Gharbi K."/>
            <person name="Hall N."/>
            <person name="Watson M."/>
            <person name="Adriaenssens E.M."/>
            <person name="Foster-Nyarko E."/>
            <person name="Jarju S."/>
            <person name="Secka A."/>
            <person name="Antonio M."/>
            <person name="Oren A."/>
            <person name="Chaudhuri R.R."/>
            <person name="La Ragione R."/>
            <person name="Hildebrand F."/>
            <person name="Pallen M.J."/>
        </authorList>
    </citation>
    <scope>NUCLEOTIDE SEQUENCE</scope>
    <source>
        <strain evidence="5">CHK179-28034</strain>
    </source>
</reference>
<evidence type="ECO:0000313" key="6">
    <source>
        <dbReference type="Proteomes" id="UP000824049"/>
    </source>
</evidence>
<dbReference type="Gene3D" id="3.30.70.20">
    <property type="match status" value="1"/>
</dbReference>
<dbReference type="PANTHER" id="PTHR43122">
    <property type="entry name" value="FERREDOXIN SUBUNIT OF PYRUVATE:FLAVODOXIN OXIDOREDUCTASE-RELATED"/>
    <property type="match status" value="1"/>
</dbReference>
<dbReference type="SUPFAM" id="SSF54862">
    <property type="entry name" value="4Fe-4S ferredoxins"/>
    <property type="match status" value="1"/>
</dbReference>
<dbReference type="PROSITE" id="PS00198">
    <property type="entry name" value="4FE4S_FER_1"/>
    <property type="match status" value="2"/>
</dbReference>
<dbReference type="SUPFAM" id="SSF52218">
    <property type="entry name" value="Flavoproteins"/>
    <property type="match status" value="1"/>
</dbReference>
<gene>
    <name evidence="5" type="ORF">H9968_04210</name>
</gene>
<dbReference type="PROSITE" id="PS51379">
    <property type="entry name" value="4FE4S_FER_2"/>
    <property type="match status" value="2"/>
</dbReference>
<proteinExistence type="predicted"/>
<feature type="domain" description="4Fe-4S ferredoxin-type" evidence="4">
    <location>
        <begin position="210"/>
        <end position="239"/>
    </location>
</feature>
<organism evidence="5 6">
    <name type="scientific">Candidatus Anaerobutyricum stercoris</name>
    <dbReference type="NCBI Taxonomy" id="2838457"/>
    <lineage>
        <taxon>Bacteria</taxon>
        <taxon>Bacillati</taxon>
        <taxon>Bacillota</taxon>
        <taxon>Clostridia</taxon>
        <taxon>Lachnospirales</taxon>
        <taxon>Lachnospiraceae</taxon>
        <taxon>Anaerobutyricum</taxon>
    </lineage>
</organism>
<evidence type="ECO:0000259" key="4">
    <source>
        <dbReference type="PROSITE" id="PS51379"/>
    </source>
</evidence>
<dbReference type="PANTHER" id="PTHR43122:SF1">
    <property type="entry name" value="IRON-SULFUR-BINDING PROTEIN"/>
    <property type="match status" value="1"/>
</dbReference>
<keyword evidence="2" id="KW-0408">Iron</keyword>
<dbReference type="InterPro" id="IPR017900">
    <property type="entry name" value="4Fe4S_Fe_S_CS"/>
</dbReference>
<comment type="caution">
    <text evidence="5">The sequence shown here is derived from an EMBL/GenBank/DDBJ whole genome shotgun (WGS) entry which is preliminary data.</text>
</comment>
<dbReference type="InterPro" id="IPR017896">
    <property type="entry name" value="4Fe4S_Fe-S-bd"/>
</dbReference>
<protein>
    <submittedName>
        <fullName evidence="5">EFR1 family ferrodoxin</fullName>
    </submittedName>
</protein>
<dbReference type="Proteomes" id="UP000824049">
    <property type="component" value="Unassembled WGS sequence"/>
</dbReference>
<name>A0A9D2EKN5_9FIRM</name>
<sequence>MKISKVYCAYFSPGDTTKKVVTGIGESFNDYPVENINLTDYDMRQNHFRFTENQLLIIGVPVYGGRIPTPVSECLSRFRGISTPVVLVATYGNRAVDDALMELYKELGSKGFVPVAAASFVCQHTYLSDLAHGRPDEKDMAVVKEFGDKIKERLRLAVIYDMKKLDIPGSYPYEKPPMTQFPFNVETNEYCIYCMLCAGVCPMKAISDSNPRDINNDVCVRCGACIRICPAQAKSFTEEPLEALRNRLLRPLCDTRQEPWYTVG</sequence>
<dbReference type="Pfam" id="PF13237">
    <property type="entry name" value="Fer4_10"/>
    <property type="match status" value="1"/>
</dbReference>
<reference evidence="5" key="2">
    <citation type="submission" date="2021-04" db="EMBL/GenBank/DDBJ databases">
        <authorList>
            <person name="Gilroy R."/>
        </authorList>
    </citation>
    <scope>NUCLEOTIDE SEQUENCE</scope>
    <source>
        <strain evidence="5">CHK179-28034</strain>
    </source>
</reference>
<evidence type="ECO:0000256" key="3">
    <source>
        <dbReference type="ARBA" id="ARBA00023014"/>
    </source>
</evidence>
<dbReference type="AlphaFoldDB" id="A0A9D2EKN5"/>
<accession>A0A9D2EKN5</accession>
<dbReference type="GO" id="GO:0051536">
    <property type="term" value="F:iron-sulfur cluster binding"/>
    <property type="evidence" value="ECO:0007669"/>
    <property type="project" value="UniProtKB-KW"/>
</dbReference>
<dbReference type="EMBL" id="DXBR01000042">
    <property type="protein sequence ID" value="HIZ39120.1"/>
    <property type="molecule type" value="Genomic_DNA"/>
</dbReference>
<keyword evidence="3" id="KW-0411">Iron-sulfur</keyword>
<dbReference type="InterPro" id="IPR047964">
    <property type="entry name" value="EFR1-like"/>
</dbReference>
<evidence type="ECO:0000313" key="5">
    <source>
        <dbReference type="EMBL" id="HIZ39120.1"/>
    </source>
</evidence>
<dbReference type="InterPro" id="IPR029039">
    <property type="entry name" value="Flavoprotein-like_sf"/>
</dbReference>